<evidence type="ECO:0000256" key="12">
    <source>
        <dbReference type="RuleBase" id="RU003862"/>
    </source>
</evidence>
<evidence type="ECO:0000313" key="14">
    <source>
        <dbReference type="Proteomes" id="UP001597375"/>
    </source>
</evidence>
<comment type="pathway">
    <text evidence="2 12">One-carbon metabolism; tetrahydrofolate interconversion.</text>
</comment>
<evidence type="ECO:0000256" key="10">
    <source>
        <dbReference type="ARBA" id="ARBA00034478"/>
    </source>
</evidence>
<organism evidence="13 14">
    <name type="scientific">Luteolibacter algae</name>
    <dbReference type="NCBI Taxonomy" id="454151"/>
    <lineage>
        <taxon>Bacteria</taxon>
        <taxon>Pseudomonadati</taxon>
        <taxon>Verrucomicrobiota</taxon>
        <taxon>Verrucomicrobiia</taxon>
        <taxon>Verrucomicrobiales</taxon>
        <taxon>Verrucomicrobiaceae</taxon>
        <taxon>Luteolibacter</taxon>
    </lineage>
</organism>
<accession>A0ABW5DC38</accession>
<comment type="caution">
    <text evidence="13">The sequence shown here is derived from an EMBL/GenBank/DDBJ whole genome shotgun (WGS) entry which is preliminary data.</text>
</comment>
<keyword evidence="9" id="KW-0486">Methionine biosynthesis</keyword>
<evidence type="ECO:0000256" key="7">
    <source>
        <dbReference type="ARBA" id="ARBA00023002"/>
    </source>
</evidence>
<dbReference type="GO" id="GO:0004489">
    <property type="term" value="F:methylenetetrahydrofolate reductase [NAD(P)H] activity"/>
    <property type="evidence" value="ECO:0007669"/>
    <property type="project" value="UniProtKB-EC"/>
</dbReference>
<dbReference type="Proteomes" id="UP001597375">
    <property type="component" value="Unassembled WGS sequence"/>
</dbReference>
<dbReference type="PANTHER" id="PTHR45754:SF3">
    <property type="entry name" value="METHYLENETETRAHYDROFOLATE REDUCTASE (NADPH)"/>
    <property type="match status" value="1"/>
</dbReference>
<dbReference type="PANTHER" id="PTHR45754">
    <property type="entry name" value="METHYLENETETRAHYDROFOLATE REDUCTASE"/>
    <property type="match status" value="1"/>
</dbReference>
<reference evidence="14" key="1">
    <citation type="journal article" date="2019" name="Int. J. Syst. Evol. Microbiol.">
        <title>The Global Catalogue of Microorganisms (GCM) 10K type strain sequencing project: providing services to taxonomists for standard genome sequencing and annotation.</title>
        <authorList>
            <consortium name="The Broad Institute Genomics Platform"/>
            <consortium name="The Broad Institute Genome Sequencing Center for Infectious Disease"/>
            <person name="Wu L."/>
            <person name="Ma J."/>
        </authorList>
    </citation>
    <scope>NUCLEOTIDE SEQUENCE [LARGE SCALE GENOMIC DNA]</scope>
    <source>
        <strain evidence="14">CGMCC 4.7106</strain>
    </source>
</reference>
<keyword evidence="7 12" id="KW-0560">Oxidoreductase</keyword>
<dbReference type="InterPro" id="IPR004620">
    <property type="entry name" value="MTHF_reductase_bac"/>
</dbReference>
<dbReference type="Gene3D" id="3.20.20.220">
    <property type="match status" value="1"/>
</dbReference>
<comment type="similarity">
    <text evidence="3 12">Belongs to the methylenetetrahydrofolate reductase family.</text>
</comment>
<proteinExistence type="inferred from homology"/>
<comment type="cofactor">
    <cofactor evidence="1 12">
        <name>FAD</name>
        <dbReference type="ChEBI" id="CHEBI:57692"/>
    </cofactor>
</comment>
<keyword evidence="4" id="KW-0028">Amino-acid biosynthesis</keyword>
<dbReference type="EC" id="1.5.1.54" evidence="12"/>
<dbReference type="Pfam" id="PF02219">
    <property type="entry name" value="MTHFR"/>
    <property type="match status" value="1"/>
</dbReference>
<dbReference type="InterPro" id="IPR003171">
    <property type="entry name" value="Mehydrof_redctse-like"/>
</dbReference>
<dbReference type="RefSeq" id="WP_386821506.1">
    <property type="nucleotide sequence ID" value="NZ_JBHUIT010000034.1"/>
</dbReference>
<dbReference type="CDD" id="cd00537">
    <property type="entry name" value="MTHFR"/>
    <property type="match status" value="1"/>
</dbReference>
<evidence type="ECO:0000256" key="6">
    <source>
        <dbReference type="ARBA" id="ARBA00022827"/>
    </source>
</evidence>
<evidence type="ECO:0000256" key="5">
    <source>
        <dbReference type="ARBA" id="ARBA00022630"/>
    </source>
</evidence>
<name>A0ABW5DC38_9BACT</name>
<keyword evidence="8" id="KW-0520">NAD</keyword>
<comment type="catalytic activity">
    <reaction evidence="11">
        <text>(6S)-5-methyl-5,6,7,8-tetrahydrofolate + NAD(+) = (6R)-5,10-methylene-5,6,7,8-tetrahydrofolate + NADH + H(+)</text>
        <dbReference type="Rhea" id="RHEA:19821"/>
        <dbReference type="ChEBI" id="CHEBI:15378"/>
        <dbReference type="ChEBI" id="CHEBI:15636"/>
        <dbReference type="ChEBI" id="CHEBI:18608"/>
        <dbReference type="ChEBI" id="CHEBI:57540"/>
        <dbReference type="ChEBI" id="CHEBI:57945"/>
        <dbReference type="EC" id="1.5.1.54"/>
    </reaction>
    <physiologicalReaction direction="right-to-left" evidence="11">
        <dbReference type="Rhea" id="RHEA:19823"/>
    </physiologicalReaction>
</comment>
<evidence type="ECO:0000256" key="8">
    <source>
        <dbReference type="ARBA" id="ARBA00023027"/>
    </source>
</evidence>
<dbReference type="EMBL" id="JBHUIT010000034">
    <property type="protein sequence ID" value="MFD2258063.1"/>
    <property type="molecule type" value="Genomic_DNA"/>
</dbReference>
<evidence type="ECO:0000313" key="13">
    <source>
        <dbReference type="EMBL" id="MFD2258063.1"/>
    </source>
</evidence>
<keyword evidence="5 12" id="KW-0285">Flavoprotein</keyword>
<comment type="pathway">
    <text evidence="10">Amino-acid biosynthesis; L-methionine biosynthesis via de novo pathway.</text>
</comment>
<sequence>MHISDILSNPKPSLSFEFFPPRSSSAWEELYETIRDLETLSPSFVSVTYGAGGGTRELTHDLVLRIKQTTSIPPVPHLTCVGHSREEIDSILTRYAEAGVANILALRGDPPKNQPDYDWSQGDFRFAADLVSHIRTFNESGRHLDPRGFGIGVAGFPEGHPATQNRVEELDNMKAKVDAGADYICTQLFFDNHDFFDYRERCELAGINVPIIAGIMPVTTLSSMKRMAELAAGARYPAKLIKALNRADASGPEAVERAGIHYAAQQCAELLDNKVAGIHFYTLNKSHATRQIYSSLGL</sequence>
<evidence type="ECO:0000256" key="9">
    <source>
        <dbReference type="ARBA" id="ARBA00023167"/>
    </source>
</evidence>
<gene>
    <name evidence="13" type="primary">metF</name>
    <name evidence="13" type="ORF">ACFSSA_15385</name>
</gene>
<evidence type="ECO:0000256" key="2">
    <source>
        <dbReference type="ARBA" id="ARBA00004777"/>
    </source>
</evidence>
<dbReference type="NCBIfam" id="TIGR00676">
    <property type="entry name" value="fadh2"/>
    <property type="match status" value="1"/>
</dbReference>
<dbReference type="InterPro" id="IPR029041">
    <property type="entry name" value="FAD-linked_oxidoreductase-like"/>
</dbReference>
<keyword evidence="14" id="KW-1185">Reference proteome</keyword>
<protein>
    <recommendedName>
        <fullName evidence="12">Methylenetetrahydrofolate reductase</fullName>
        <ecNumber evidence="12">1.5.1.54</ecNumber>
    </recommendedName>
</protein>
<evidence type="ECO:0000256" key="1">
    <source>
        <dbReference type="ARBA" id="ARBA00001974"/>
    </source>
</evidence>
<evidence type="ECO:0000256" key="3">
    <source>
        <dbReference type="ARBA" id="ARBA00006743"/>
    </source>
</evidence>
<evidence type="ECO:0000256" key="11">
    <source>
        <dbReference type="ARBA" id="ARBA00048628"/>
    </source>
</evidence>
<keyword evidence="6 12" id="KW-0274">FAD</keyword>
<dbReference type="SUPFAM" id="SSF51730">
    <property type="entry name" value="FAD-linked oxidoreductase"/>
    <property type="match status" value="1"/>
</dbReference>
<evidence type="ECO:0000256" key="4">
    <source>
        <dbReference type="ARBA" id="ARBA00022605"/>
    </source>
</evidence>